<evidence type="ECO:0000313" key="2">
    <source>
        <dbReference type="EMBL" id="UNP30414.1"/>
    </source>
</evidence>
<dbReference type="PROSITE" id="PS50943">
    <property type="entry name" value="HTH_CROC1"/>
    <property type="match status" value="1"/>
</dbReference>
<reference evidence="2 3" key="1">
    <citation type="submission" date="2022-03" db="EMBL/GenBank/DDBJ databases">
        <title>Complete genome sequence of Lysobacter capsici VKM B-2533 and Lysobacter gummosus 10.1.1, promising sources of lytic agents.</title>
        <authorList>
            <person name="Tarlachkov S.V."/>
            <person name="Kudryakova I.V."/>
            <person name="Afoshin A.S."/>
            <person name="Leontyevskaya E.A."/>
            <person name="Leontyevskaya N.V."/>
        </authorList>
    </citation>
    <scope>NUCLEOTIDE SEQUENCE [LARGE SCALE GENOMIC DNA]</scope>
    <source>
        <strain evidence="2 3">10.1.1</strain>
    </source>
</reference>
<feature type="domain" description="HTH cro/C1-type" evidence="1">
    <location>
        <begin position="7"/>
        <end position="62"/>
    </location>
</feature>
<dbReference type="Pfam" id="PF01381">
    <property type="entry name" value="HTH_3"/>
    <property type="match status" value="1"/>
</dbReference>
<sequence length="137" mass="14582">MTPQQRIRLARRHAGLSQAALGAAVGVQRSAVGHWESAQGKFPSVSHLREVAMVTGVQFEWLATGRGKMSLSQDTAMDSVAAADALLIDDPLELRLIAAFREAPTRSRAPLVEVAEQLAELRTGRPRSSGGKARGAA</sequence>
<dbReference type="RefSeq" id="WP_057941649.1">
    <property type="nucleotide sequence ID" value="NZ_CP011131.1"/>
</dbReference>
<dbReference type="Gene3D" id="1.10.260.40">
    <property type="entry name" value="lambda repressor-like DNA-binding domains"/>
    <property type="match status" value="1"/>
</dbReference>
<organism evidence="2 3">
    <name type="scientific">Lysobacter gummosus</name>
    <dbReference type="NCBI Taxonomy" id="262324"/>
    <lineage>
        <taxon>Bacteria</taxon>
        <taxon>Pseudomonadati</taxon>
        <taxon>Pseudomonadota</taxon>
        <taxon>Gammaproteobacteria</taxon>
        <taxon>Lysobacterales</taxon>
        <taxon>Lysobacteraceae</taxon>
        <taxon>Lysobacter</taxon>
    </lineage>
</organism>
<evidence type="ECO:0000259" key="1">
    <source>
        <dbReference type="PROSITE" id="PS50943"/>
    </source>
</evidence>
<dbReference type="InterPro" id="IPR010982">
    <property type="entry name" value="Lambda_DNA-bd_dom_sf"/>
</dbReference>
<dbReference type="SMART" id="SM00530">
    <property type="entry name" value="HTH_XRE"/>
    <property type="match status" value="1"/>
</dbReference>
<dbReference type="InterPro" id="IPR001387">
    <property type="entry name" value="Cro/C1-type_HTH"/>
</dbReference>
<dbReference type="CDD" id="cd00093">
    <property type="entry name" value="HTH_XRE"/>
    <property type="match status" value="1"/>
</dbReference>
<dbReference type="Proteomes" id="UP000829194">
    <property type="component" value="Chromosome"/>
</dbReference>
<gene>
    <name evidence="2" type="ORF">MOV92_03825</name>
</gene>
<keyword evidence="3" id="KW-1185">Reference proteome</keyword>
<proteinExistence type="predicted"/>
<evidence type="ECO:0000313" key="3">
    <source>
        <dbReference type="Proteomes" id="UP000829194"/>
    </source>
</evidence>
<accession>A0ABY3XFJ6</accession>
<dbReference type="EMBL" id="CP093547">
    <property type="protein sequence ID" value="UNP30414.1"/>
    <property type="molecule type" value="Genomic_DNA"/>
</dbReference>
<name>A0ABY3XFJ6_9GAMM</name>
<protein>
    <submittedName>
        <fullName evidence="2">Helix-turn-helix domain-containing protein</fullName>
    </submittedName>
</protein>
<dbReference type="SUPFAM" id="SSF47413">
    <property type="entry name" value="lambda repressor-like DNA-binding domains"/>
    <property type="match status" value="1"/>
</dbReference>